<dbReference type="RefSeq" id="WP_330145313.1">
    <property type="nucleotide sequence ID" value="NZ_JAZDQU010000001.1"/>
</dbReference>
<keyword evidence="3" id="KW-0804">Transcription</keyword>
<dbReference type="SMART" id="SM00347">
    <property type="entry name" value="HTH_MARR"/>
    <property type="match status" value="1"/>
</dbReference>
<protein>
    <submittedName>
        <fullName evidence="5">MarR family transcriptional regulator</fullName>
    </submittedName>
</protein>
<dbReference type="PROSITE" id="PS01117">
    <property type="entry name" value="HTH_MARR_1"/>
    <property type="match status" value="1"/>
</dbReference>
<reference evidence="5 6" key="1">
    <citation type="submission" date="2024-01" db="EMBL/GenBank/DDBJ databases">
        <title>Pedobacter sp. nov., isolated from oil-contaminated soil.</title>
        <authorList>
            <person name="Le N.T.T."/>
        </authorList>
    </citation>
    <scope>NUCLEOTIDE SEQUENCE [LARGE SCALE GENOMIC DNA]</scope>
    <source>
        <strain evidence="5 6">VNH31</strain>
    </source>
</reference>
<keyword evidence="2" id="KW-0238">DNA-binding</keyword>
<sequence length="143" mass="16540">MDKLENNVLYILDKAFRSYHQYASNQLKKHGFSITVDQWLVLKTALENPELSQKQLSDVLYKDNASITRIIQHLEKSEYLTTSQHPSDRRRTILKITDLGKKITSDVHKIALKNREIALTDISTHDINTLNSILQKIINNTKP</sequence>
<gene>
    <name evidence="5" type="ORF">VRU49_03080</name>
</gene>
<dbReference type="Pfam" id="PF01047">
    <property type="entry name" value="MarR"/>
    <property type="match status" value="1"/>
</dbReference>
<dbReference type="InterPro" id="IPR036390">
    <property type="entry name" value="WH_DNA-bd_sf"/>
</dbReference>
<evidence type="ECO:0000313" key="5">
    <source>
        <dbReference type="EMBL" id="MEE1884396.1"/>
    </source>
</evidence>
<organism evidence="5 6">
    <name type="scientific">Pedobacter flavus</name>
    <dbReference type="NCBI Taxonomy" id="3113906"/>
    <lineage>
        <taxon>Bacteria</taxon>
        <taxon>Pseudomonadati</taxon>
        <taxon>Bacteroidota</taxon>
        <taxon>Sphingobacteriia</taxon>
        <taxon>Sphingobacteriales</taxon>
        <taxon>Sphingobacteriaceae</taxon>
        <taxon>Pedobacter</taxon>
    </lineage>
</organism>
<dbReference type="SUPFAM" id="SSF46785">
    <property type="entry name" value="Winged helix' DNA-binding domain"/>
    <property type="match status" value="1"/>
</dbReference>
<feature type="domain" description="HTH marR-type" evidence="4">
    <location>
        <begin position="5"/>
        <end position="139"/>
    </location>
</feature>
<dbReference type="InterPro" id="IPR036388">
    <property type="entry name" value="WH-like_DNA-bd_sf"/>
</dbReference>
<dbReference type="Proteomes" id="UP001337681">
    <property type="component" value="Unassembled WGS sequence"/>
</dbReference>
<dbReference type="PANTHER" id="PTHR42756">
    <property type="entry name" value="TRANSCRIPTIONAL REGULATOR, MARR"/>
    <property type="match status" value="1"/>
</dbReference>
<dbReference type="PROSITE" id="PS50995">
    <property type="entry name" value="HTH_MARR_2"/>
    <property type="match status" value="1"/>
</dbReference>
<dbReference type="PANTHER" id="PTHR42756:SF1">
    <property type="entry name" value="TRANSCRIPTIONAL REPRESSOR OF EMRAB OPERON"/>
    <property type="match status" value="1"/>
</dbReference>
<dbReference type="Gene3D" id="1.10.10.10">
    <property type="entry name" value="Winged helix-like DNA-binding domain superfamily/Winged helix DNA-binding domain"/>
    <property type="match status" value="1"/>
</dbReference>
<dbReference type="InterPro" id="IPR023187">
    <property type="entry name" value="Tscrpt_reg_MarR-type_CS"/>
</dbReference>
<name>A0ABU7GZD7_9SPHI</name>
<evidence type="ECO:0000256" key="2">
    <source>
        <dbReference type="ARBA" id="ARBA00023125"/>
    </source>
</evidence>
<proteinExistence type="predicted"/>
<keyword evidence="6" id="KW-1185">Reference proteome</keyword>
<dbReference type="PRINTS" id="PR00598">
    <property type="entry name" value="HTHMARR"/>
</dbReference>
<dbReference type="InterPro" id="IPR000835">
    <property type="entry name" value="HTH_MarR-typ"/>
</dbReference>
<keyword evidence="1" id="KW-0805">Transcription regulation</keyword>
<accession>A0ABU7GZD7</accession>
<evidence type="ECO:0000256" key="1">
    <source>
        <dbReference type="ARBA" id="ARBA00023015"/>
    </source>
</evidence>
<dbReference type="EMBL" id="JAZDQU010000001">
    <property type="protein sequence ID" value="MEE1884396.1"/>
    <property type="molecule type" value="Genomic_DNA"/>
</dbReference>
<evidence type="ECO:0000259" key="4">
    <source>
        <dbReference type="PROSITE" id="PS50995"/>
    </source>
</evidence>
<comment type="caution">
    <text evidence="5">The sequence shown here is derived from an EMBL/GenBank/DDBJ whole genome shotgun (WGS) entry which is preliminary data.</text>
</comment>
<evidence type="ECO:0000256" key="3">
    <source>
        <dbReference type="ARBA" id="ARBA00023163"/>
    </source>
</evidence>
<evidence type="ECO:0000313" key="6">
    <source>
        <dbReference type="Proteomes" id="UP001337681"/>
    </source>
</evidence>